<dbReference type="Gene3D" id="1.10.10.2840">
    <property type="entry name" value="PucR C-terminal helix-turn-helix domain"/>
    <property type="match status" value="1"/>
</dbReference>
<organism evidence="3 4">
    <name type="scientific">Serratia fonticola</name>
    <dbReference type="NCBI Taxonomy" id="47917"/>
    <lineage>
        <taxon>Bacteria</taxon>
        <taxon>Pseudomonadati</taxon>
        <taxon>Pseudomonadota</taxon>
        <taxon>Gammaproteobacteria</taxon>
        <taxon>Enterobacterales</taxon>
        <taxon>Yersiniaceae</taxon>
        <taxon>Serratia</taxon>
    </lineage>
</organism>
<protein>
    <submittedName>
        <fullName evidence="3">Sugar diacid recognition domain-containing protein</fullName>
    </submittedName>
</protein>
<comment type="caution">
    <text evidence="3">The sequence shown here is derived from an EMBL/GenBank/DDBJ whole genome shotgun (WGS) entry which is preliminary data.</text>
</comment>
<accession>A0AAJ2D5T4</accession>
<dbReference type="Pfam" id="PF05651">
    <property type="entry name" value="Diacid_rec"/>
    <property type="match status" value="1"/>
</dbReference>
<name>A0AAJ2D5T4_SERFO</name>
<proteinExistence type="predicted"/>
<dbReference type="RefSeq" id="WP_211135805.1">
    <property type="nucleotide sequence ID" value="NZ_CAMKVM010000028.1"/>
</dbReference>
<dbReference type="PANTHER" id="PTHR33744">
    <property type="entry name" value="CARBOHYDRATE DIACID REGULATOR"/>
    <property type="match status" value="1"/>
</dbReference>
<evidence type="ECO:0000259" key="1">
    <source>
        <dbReference type="Pfam" id="PF05651"/>
    </source>
</evidence>
<evidence type="ECO:0000259" key="2">
    <source>
        <dbReference type="Pfam" id="PF13556"/>
    </source>
</evidence>
<dbReference type="EMBL" id="JAVIGA010000002">
    <property type="protein sequence ID" value="MDQ9125602.1"/>
    <property type="molecule type" value="Genomic_DNA"/>
</dbReference>
<reference evidence="3" key="1">
    <citation type="submission" date="2023-08" db="EMBL/GenBank/DDBJ databases">
        <title>The Comparative Genomic Analysis of Yersiniaceae from Polar Regions.</title>
        <authorList>
            <person name="Goncharov A."/>
            <person name="Aslanov B."/>
            <person name="Kolodzhieva V."/>
            <person name="Azarov D."/>
            <person name="Mochov A."/>
            <person name="Lebedeva E."/>
        </authorList>
    </citation>
    <scope>NUCLEOTIDE SEQUENCE</scope>
    <source>
        <strain evidence="3">Vf</strain>
    </source>
</reference>
<dbReference type="InterPro" id="IPR008599">
    <property type="entry name" value="Diacid_rec"/>
</dbReference>
<dbReference type="InterPro" id="IPR042070">
    <property type="entry name" value="PucR_C-HTH_sf"/>
</dbReference>
<dbReference type="PANTHER" id="PTHR33744:SF15">
    <property type="entry name" value="CARBOHYDRATE DIACID REGULATOR"/>
    <property type="match status" value="1"/>
</dbReference>
<gene>
    <name evidence="3" type="ORF">RDT67_04050</name>
</gene>
<dbReference type="InterPro" id="IPR051448">
    <property type="entry name" value="CdaR-like_regulators"/>
</dbReference>
<feature type="domain" description="Putative sugar diacid recognition" evidence="1">
    <location>
        <begin position="4"/>
        <end position="135"/>
    </location>
</feature>
<feature type="domain" description="PucR C-terminal helix-turn-helix" evidence="2">
    <location>
        <begin position="311"/>
        <end position="367"/>
    </location>
</feature>
<dbReference type="AlphaFoldDB" id="A0AAJ2D5T4"/>
<evidence type="ECO:0000313" key="4">
    <source>
        <dbReference type="Proteomes" id="UP001224622"/>
    </source>
</evidence>
<evidence type="ECO:0000313" key="3">
    <source>
        <dbReference type="EMBL" id="MDQ9125602.1"/>
    </source>
</evidence>
<dbReference type="InterPro" id="IPR025736">
    <property type="entry name" value="PucR_C-HTH_dom"/>
</dbReference>
<dbReference type="Proteomes" id="UP001224622">
    <property type="component" value="Unassembled WGS sequence"/>
</dbReference>
<dbReference type="Pfam" id="PF13556">
    <property type="entry name" value="HTH_30"/>
    <property type="match status" value="1"/>
</dbReference>
<sequence length="389" mass="43629">MLITLELANTIVKRAMSIIHYNVNVIDHQGIIIASGEPHRIGERHEVAFEVIKSRQRMTIENAQQAARYKNVQPGINHPIIVDDQVVMVIGISGNPAAIARYAELAILAAELLIKQSLAIREMNWQYRIRDLLLKQYLEVGDTEKGKEILHQLVQQEIDLSQPLLPVLINIETGGHLLGQTIDHILNKLSHILKSQRVILLSNDEILLIITAIDQTDATVKAINAFMETQLSHYTIGIGIESGSAGIFRQSIFMIKEMIEHARESLPLSRVINGQQFAFSGLLNEARSSSFTLYFKQRIDKLLMLGTGQMLLNTLSTYIAHNAELANAARELGVHRNTLTYRLNQIKEATSLDPFNFKELSQLMISLYYHQGTLLSIATAGTNDPQRCV</sequence>